<protein>
    <submittedName>
        <fullName evidence="1">DUF2797 domain-containing protein</fullName>
    </submittedName>
</protein>
<gene>
    <name evidence="1" type="ORF">NMK71_02050</name>
</gene>
<comment type="caution">
    <text evidence="1">The sequence shown here is derived from an EMBL/GenBank/DDBJ whole genome shotgun (WGS) entry which is preliminary data.</text>
</comment>
<dbReference type="Pfam" id="PF10977">
    <property type="entry name" value="DUF2797"/>
    <property type="match status" value="1"/>
</dbReference>
<dbReference type="AlphaFoldDB" id="A0A9X4MW67"/>
<dbReference type="RefSeq" id="WP_304419885.1">
    <property type="nucleotide sequence ID" value="NZ_JANCMU010000001.1"/>
</dbReference>
<dbReference type="Proteomes" id="UP001152599">
    <property type="component" value="Unassembled WGS sequence"/>
</dbReference>
<evidence type="ECO:0000313" key="1">
    <source>
        <dbReference type="EMBL" id="MDG4945183.1"/>
    </source>
</evidence>
<sequence length="263" mass="30440">MIFNSVLRKMYAEYQSPIRYYLNFNDDFIDVNQLISRKISIEHVGNQCKSCGLDKPIFRMGFCQSCFYTVPEASPSIINPELSMAHLGKEQRDLEWEKKFELQPHIVYLALSGGLKVGVTRGVQVPTRWIDQGASNAIVLAETPNRYEAGMIEVLLKDSLADKTNWQRMLKNQNPEVDLVQTKEEVREKLSEEQQEMYVEDNKIWEFEYPIEHYPSKVKSLTLAKHPKIEGVLAGIRGQYLYFESGEVFNVRNHEGHVVEFTV</sequence>
<dbReference type="InterPro" id="IPR021246">
    <property type="entry name" value="DUF2797"/>
</dbReference>
<keyword evidence="2" id="KW-1185">Reference proteome</keyword>
<organism evidence="1 2">
    <name type="scientific">Profundicola chukchiensis</name>
    <dbReference type="NCBI Taxonomy" id="2961959"/>
    <lineage>
        <taxon>Bacteria</taxon>
        <taxon>Pseudomonadati</taxon>
        <taxon>Bacteroidota</taxon>
        <taxon>Flavobacteriia</taxon>
        <taxon>Flavobacteriales</taxon>
        <taxon>Weeksellaceae</taxon>
        <taxon>Profundicola</taxon>
    </lineage>
</organism>
<dbReference type="EMBL" id="JANCMU010000001">
    <property type="protein sequence ID" value="MDG4945183.1"/>
    <property type="molecule type" value="Genomic_DNA"/>
</dbReference>
<proteinExistence type="predicted"/>
<evidence type="ECO:0000313" key="2">
    <source>
        <dbReference type="Proteomes" id="UP001152599"/>
    </source>
</evidence>
<reference evidence="1" key="1">
    <citation type="submission" date="2022-07" db="EMBL/GenBank/DDBJ databases">
        <title>Description and genome-wide analysis of Profundicola chukchiensis gen. nov., sp. nov., marine bacteria isolated from bottom sediments of the Chukchi Sea.</title>
        <authorList>
            <person name="Romanenko L."/>
            <person name="Otstavnykh N."/>
            <person name="Kurilenko V."/>
            <person name="Eremeev V."/>
            <person name="Velansky P."/>
            <person name="Mikhailov V."/>
            <person name="Isaeva M."/>
        </authorList>
    </citation>
    <scope>NUCLEOTIDE SEQUENCE</scope>
    <source>
        <strain evidence="1">KMM 9713</strain>
    </source>
</reference>
<accession>A0A9X4MW67</accession>
<name>A0A9X4MW67_9FLAO</name>